<protein>
    <recommendedName>
        <fullName evidence="3">TubC N-terminal docking domain-containing protein</fullName>
    </recommendedName>
</protein>
<evidence type="ECO:0000313" key="1">
    <source>
        <dbReference type="EMBL" id="NDV13759.1"/>
    </source>
</evidence>
<dbReference type="RefSeq" id="WP_163317020.1">
    <property type="nucleotide sequence ID" value="NZ_JAAGAA010000012.1"/>
</dbReference>
<name>A0A6B2KUS3_9NEIS</name>
<gene>
    <name evidence="1" type="ORF">GZH52_13315</name>
</gene>
<dbReference type="Proteomes" id="UP000482578">
    <property type="component" value="Unassembled WGS sequence"/>
</dbReference>
<accession>A0A6B2KUS3</accession>
<keyword evidence="2" id="KW-1185">Reference proteome</keyword>
<evidence type="ECO:0000313" key="2">
    <source>
        <dbReference type="Proteomes" id="UP000482578"/>
    </source>
</evidence>
<proteinExistence type="predicted"/>
<evidence type="ECO:0008006" key="3">
    <source>
        <dbReference type="Google" id="ProtNLM"/>
    </source>
</evidence>
<sequence>MSAAAEIVREVLATGATIRADGDALKIRPASLVPPWLLDRVKAHKPELLRELTAANDPPKPPGRAILHFRLTGARGGNAGGTVIADGEVDALVLELVERYGARLDLDDLLERVRERFAIASESAPDAEALRVAMTEAEAVIRRAMTR</sequence>
<organism evidence="1 2">
    <name type="scientific">Crenobacter caeni</name>
    <dbReference type="NCBI Taxonomy" id="2705474"/>
    <lineage>
        <taxon>Bacteria</taxon>
        <taxon>Pseudomonadati</taxon>
        <taxon>Pseudomonadota</taxon>
        <taxon>Betaproteobacteria</taxon>
        <taxon>Neisseriales</taxon>
        <taxon>Neisseriaceae</taxon>
        <taxon>Crenobacter</taxon>
    </lineage>
</organism>
<comment type="caution">
    <text evidence="1">The sequence shown here is derived from an EMBL/GenBank/DDBJ whole genome shotgun (WGS) entry which is preliminary data.</text>
</comment>
<dbReference type="EMBL" id="JAAGAA010000012">
    <property type="protein sequence ID" value="NDV13759.1"/>
    <property type="molecule type" value="Genomic_DNA"/>
</dbReference>
<dbReference type="AlphaFoldDB" id="A0A6B2KUS3"/>
<reference evidence="1 2" key="1">
    <citation type="submission" date="2020-02" db="EMBL/GenBank/DDBJ databases">
        <authorList>
            <person name="Yang Z."/>
        </authorList>
    </citation>
    <scope>NUCLEOTIDE SEQUENCE [LARGE SCALE GENOMIC DNA]</scope>
    <source>
        <strain evidence="1 2">HX-7-9</strain>
    </source>
</reference>